<reference evidence="13 14" key="1">
    <citation type="submission" date="2024-04" db="EMBL/GenBank/DDBJ databases">
        <authorList>
            <person name="Waldvogel A.-M."/>
            <person name="Schoenle A."/>
        </authorList>
    </citation>
    <scope>NUCLEOTIDE SEQUENCE [LARGE SCALE GENOMIC DNA]</scope>
</reference>
<accession>A0AAV2LH67</accession>
<feature type="region of interest" description="Disordered" evidence="10">
    <location>
        <begin position="1126"/>
        <end position="1147"/>
    </location>
</feature>
<dbReference type="GO" id="GO:0120170">
    <property type="term" value="F:intraciliary transport particle B binding"/>
    <property type="evidence" value="ECO:0007669"/>
    <property type="project" value="TreeGrafter"/>
</dbReference>
<dbReference type="GO" id="GO:0030992">
    <property type="term" value="C:intraciliary transport particle B"/>
    <property type="evidence" value="ECO:0007669"/>
    <property type="project" value="TreeGrafter"/>
</dbReference>
<feature type="domain" description="Hpc2-related" evidence="11">
    <location>
        <begin position="765"/>
        <end position="816"/>
    </location>
</feature>
<evidence type="ECO:0000256" key="7">
    <source>
        <dbReference type="ARBA" id="ARBA00022803"/>
    </source>
</evidence>
<feature type="compositionally biased region" description="Low complexity" evidence="10">
    <location>
        <begin position="1463"/>
        <end position="1481"/>
    </location>
</feature>
<dbReference type="InterPro" id="IPR026947">
    <property type="entry name" value="UBN_middle_dom"/>
</dbReference>
<evidence type="ECO:0000256" key="1">
    <source>
        <dbReference type="ARBA" id="ARBA00004138"/>
    </source>
</evidence>
<gene>
    <name evidence="13" type="ORF">KC01_LOCUS29583</name>
</gene>
<feature type="compositionally biased region" description="Low complexity" evidence="10">
    <location>
        <begin position="720"/>
        <end position="729"/>
    </location>
</feature>
<feature type="compositionally biased region" description="Pro residues" evidence="10">
    <location>
        <begin position="1416"/>
        <end position="1435"/>
    </location>
</feature>
<keyword evidence="14" id="KW-1185">Reference proteome</keyword>
<feature type="compositionally biased region" description="Polar residues" evidence="10">
    <location>
        <begin position="1509"/>
        <end position="1527"/>
    </location>
</feature>
<feature type="region of interest" description="Disordered" evidence="10">
    <location>
        <begin position="820"/>
        <end position="876"/>
    </location>
</feature>
<feature type="compositionally biased region" description="Polar residues" evidence="10">
    <location>
        <begin position="1603"/>
        <end position="1649"/>
    </location>
</feature>
<dbReference type="GO" id="GO:0036064">
    <property type="term" value="C:ciliary basal body"/>
    <property type="evidence" value="ECO:0007669"/>
    <property type="project" value="TreeGrafter"/>
</dbReference>
<feature type="compositionally biased region" description="Low complexity" evidence="10">
    <location>
        <begin position="671"/>
        <end position="687"/>
    </location>
</feature>
<proteinExistence type="inferred from homology"/>
<feature type="compositionally biased region" description="Polar residues" evidence="10">
    <location>
        <begin position="1255"/>
        <end position="1270"/>
    </location>
</feature>
<feature type="region of interest" description="Disordered" evidence="10">
    <location>
        <begin position="895"/>
        <end position="918"/>
    </location>
</feature>
<keyword evidence="5" id="KW-0597">Phosphoprotein</keyword>
<dbReference type="FunFam" id="1.25.40.10:FF:000588">
    <property type="entry name" value="Intraflagellar transport protein 56"/>
    <property type="match status" value="1"/>
</dbReference>
<dbReference type="GO" id="GO:0097546">
    <property type="term" value="C:ciliary base"/>
    <property type="evidence" value="ECO:0007669"/>
    <property type="project" value="TreeGrafter"/>
</dbReference>
<comment type="similarity">
    <text evidence="3">Belongs to the ubinuclein family.</text>
</comment>
<dbReference type="Pfam" id="PF14075">
    <property type="entry name" value="UBN_AB"/>
    <property type="match status" value="1"/>
</dbReference>
<feature type="region of interest" description="Disordered" evidence="10">
    <location>
        <begin position="1238"/>
        <end position="1270"/>
    </location>
</feature>
<evidence type="ECO:0000313" key="13">
    <source>
        <dbReference type="EMBL" id="CAL1601670.1"/>
    </source>
</evidence>
<dbReference type="Proteomes" id="UP001497482">
    <property type="component" value="Chromosome 3"/>
</dbReference>
<organism evidence="13 14">
    <name type="scientific">Knipowitschia caucasica</name>
    <name type="common">Caucasian dwarf goby</name>
    <name type="synonym">Pomatoschistus caucasicus</name>
    <dbReference type="NCBI Taxonomy" id="637954"/>
    <lineage>
        <taxon>Eukaryota</taxon>
        <taxon>Metazoa</taxon>
        <taxon>Chordata</taxon>
        <taxon>Craniata</taxon>
        <taxon>Vertebrata</taxon>
        <taxon>Euteleostomi</taxon>
        <taxon>Actinopterygii</taxon>
        <taxon>Neopterygii</taxon>
        <taxon>Teleostei</taxon>
        <taxon>Neoteleostei</taxon>
        <taxon>Acanthomorphata</taxon>
        <taxon>Gobiaria</taxon>
        <taxon>Gobiiformes</taxon>
        <taxon>Gobioidei</taxon>
        <taxon>Gobiidae</taxon>
        <taxon>Gobiinae</taxon>
        <taxon>Knipowitschia</taxon>
    </lineage>
</organism>
<evidence type="ECO:0000259" key="11">
    <source>
        <dbReference type="Pfam" id="PF08729"/>
    </source>
</evidence>
<feature type="compositionally biased region" description="Polar residues" evidence="10">
    <location>
        <begin position="903"/>
        <end position="918"/>
    </location>
</feature>
<evidence type="ECO:0000256" key="5">
    <source>
        <dbReference type="ARBA" id="ARBA00022553"/>
    </source>
</evidence>
<dbReference type="GO" id="GO:0035735">
    <property type="term" value="P:intraciliary transport involved in cilium assembly"/>
    <property type="evidence" value="ECO:0007669"/>
    <property type="project" value="TreeGrafter"/>
</dbReference>
<feature type="region of interest" description="Disordered" evidence="10">
    <location>
        <begin position="1410"/>
        <end position="1444"/>
    </location>
</feature>
<sequence length="1747" mass="192537">MILSRVKPAVGGEAPESIRDKKNKNKTPALQDYLQQRDYLGALTLLEFQRSIGEKVENADLWICYCAFHLGDYKRAMEEYKCLTVQPDCPPDVWVYLACAMFFLGLYKEAEEAASKAPVSPLQNRLLFHLAHKFNDEKKLMGFHQNLEDVTEDQLSLASIHYMRSHYQEALDIYKRLLQQNRDFLALKVYVALCYYKLDYYDVSQEVLAVYLQSIPDSTIALNLKACNNFRLYNGKAAEAELKNLIDISSSSFEFAKELIRHNLVVFRGGEGALQVLPPLIDVIPEARLNLVIYYLRQDDVQEAYNLIQDLVPTTPQEYILKGVVNAALGQEIGSRENLKIAQQFFQLVGGSASECDTIPGRQCMASCFFLLRQFEDVLVYLNSVKNYFSHDDTFNFNYAQAKAALGNYKEAEKVFQQIQNEKIKNDYVYLSWLARCYIMNQKGRLAWELYLKMGTSSDSFSILQLIANDCYKMGQFYYAAKAFDALEKLDPGSNYWDGKRGACIGVFQMILANKEPKETLKEIVPLLRNSGNYQVDYIVKTLKKWAKDNRQIEDGSSHRKNNFSSAGVSPGKRLVLLGECVLVRVSPEEPWQRRETLFNPPIWCSFAKYYLLLSLSVLSVVRQLIQMAEPRKVQFVTLSAFAPGADSRKRRLEENGSGSHSSRAVEVVAEAAGAKGKAGDSDQAAAQRRRRTVRLDLPLSEPDDRSSAEFNYGELVQNTKTKSSSQTSAPDPCDPFNDDERERLEVEALAKKFENKYGNDGKKKRKDRMQDLVDIGFGYDETDPFIDNSEAYDELVPASLTTKLGGFYINTGTLQFRAASESEGEQDKTPNDKEQVVKRRKRKEVTNPEEKSTKKNKVPKQGLTSLRPEKKKRKKLMKDSLYLAAMLRRFSREKEDLRKRTVNTSHPSSAMKPHSTNSANHTLAANPSNPSGANDLLLTDLTADPAVMSLLGSANEKELQDLLGDLDFGLLDSEQARENGILGASSSYLKSGGQGRGLFSPPPLPNGLPAPLIKRIEDLRAASRQFDQEGRKKFFTLDMNNILLDIELQVQEQPPEMRADIYSHLEAFVPCNKEALLKRLKKLSLNIQDDRMRTPLLKLKLAVCSVMPEQIARYNMDCMAKAAKHQSEEGEKNGSDEEDEEKPGKRVMGPRKKFIWDDKLRALLCSMVRVKLSCYEMENQSSLSVEDYLKAFFENEVKPLWPKGWMQARILFKESLTVHGHLTGNLIKRRVMPGPKAKAREPGWVQKPLPGASSVVQSTAPRQLPSVSPSEPICLSDSLDEDLTAPSLDSISHALALLSNASKGLCSSESPLSPPPLQMPASSPPPITPHYPPAQQAQAKTGTLPISSTSFSSSSSPAVPCGSRATPGGVASKTAEGLYGPLKGLAQTQNQRPVSMASPAHRQGLIMGSAKIHPHPSPSPPKQRPPPTASPLLPPQQRGFSSAAGVLGSMGLHQAKSTANGSLTPVSSPSTPRSTAPQASYCPPSPQVSSPPVLPNTHSPAPKAPQPNFITPMQATLTKASHTNASPIIKLTPRPVVPTPPPSPSHVTHHRLPSTQFSPKPFRPPFTVPGGKQQTPGSSSIHSNNSNNRTPSPATPSPSANHLQRSRSVGGTNQSAKAGNGWSPSGSLQTSSTTSHLPQASTAGSSLMGTSSTLPMGFGMLGGLVPVSLPFQYPSLLNFSSSSAGSAGMGSSPSSNSGYPLAQSDLLELYKTLHLQPGSQAALPPHMQHVFSDSNQSQGGDKRKPH</sequence>
<feature type="compositionally biased region" description="Basic and acidic residues" evidence="10">
    <location>
        <begin position="845"/>
        <end position="854"/>
    </location>
</feature>
<name>A0AAV2LH67_KNICA</name>
<evidence type="ECO:0000256" key="8">
    <source>
        <dbReference type="ARBA" id="ARBA00023273"/>
    </source>
</evidence>
<evidence type="ECO:0000256" key="9">
    <source>
        <dbReference type="ARBA" id="ARBA00032501"/>
    </source>
</evidence>
<dbReference type="FunFam" id="1.25.40.10:FF:001530">
    <property type="entry name" value="Predicted protein"/>
    <property type="match status" value="1"/>
</dbReference>
<keyword evidence="6" id="KW-0677">Repeat</keyword>
<dbReference type="InterPro" id="IPR019734">
    <property type="entry name" value="TPR_rpt"/>
</dbReference>
<protein>
    <recommendedName>
        <fullName evidence="4">Intraflagellar transport protein 56</fullName>
    </recommendedName>
    <alternativeName>
        <fullName evidence="9">Tetratricopeptide repeat protein 26</fullName>
    </alternativeName>
</protein>
<dbReference type="EMBL" id="OZ035825">
    <property type="protein sequence ID" value="CAL1601670.1"/>
    <property type="molecule type" value="Genomic_DNA"/>
</dbReference>
<dbReference type="GO" id="GO:0035720">
    <property type="term" value="P:intraciliary anterograde transport"/>
    <property type="evidence" value="ECO:0007669"/>
    <property type="project" value="TreeGrafter"/>
</dbReference>
<evidence type="ECO:0000313" key="14">
    <source>
        <dbReference type="Proteomes" id="UP001497482"/>
    </source>
</evidence>
<dbReference type="Gene3D" id="1.25.40.10">
    <property type="entry name" value="Tetratricopeptide repeat domain"/>
    <property type="match status" value="3"/>
</dbReference>
<comment type="subcellular location">
    <subcellularLocation>
        <location evidence="1">Cell projection</location>
        <location evidence="1">Cilium</location>
    </subcellularLocation>
</comment>
<dbReference type="SMART" id="SM00028">
    <property type="entry name" value="TPR"/>
    <property type="match status" value="3"/>
</dbReference>
<feature type="domain" description="Ubinuclein middle" evidence="12">
    <location>
        <begin position="1005"/>
        <end position="1214"/>
    </location>
</feature>
<dbReference type="InterPro" id="IPR014840">
    <property type="entry name" value="HRD"/>
</dbReference>
<feature type="region of interest" description="Disordered" evidence="10">
    <location>
        <begin position="1306"/>
        <end position="1375"/>
    </location>
</feature>
<feature type="compositionally biased region" description="Basic and acidic residues" evidence="10">
    <location>
        <begin position="826"/>
        <end position="838"/>
    </location>
</feature>
<feature type="compositionally biased region" description="Pro residues" evidence="10">
    <location>
        <begin position="1536"/>
        <end position="1545"/>
    </location>
</feature>
<feature type="region of interest" description="Disordered" evidence="10">
    <location>
        <begin position="671"/>
        <end position="739"/>
    </location>
</feature>
<evidence type="ECO:0000256" key="2">
    <source>
        <dbReference type="ARBA" id="ARBA00007834"/>
    </source>
</evidence>
<feature type="compositionally biased region" description="Pro residues" evidence="10">
    <location>
        <begin position="1313"/>
        <end position="1333"/>
    </location>
</feature>
<dbReference type="Pfam" id="PF08729">
    <property type="entry name" value="HUN"/>
    <property type="match status" value="1"/>
</dbReference>
<keyword evidence="7" id="KW-0802">TPR repeat</keyword>
<comment type="similarity">
    <text evidence="2">Belongs to the IFT56 family.</text>
</comment>
<evidence type="ECO:0000256" key="6">
    <source>
        <dbReference type="ARBA" id="ARBA00022737"/>
    </source>
</evidence>
<dbReference type="SUPFAM" id="SSF48452">
    <property type="entry name" value="TPR-like"/>
    <property type="match status" value="3"/>
</dbReference>
<evidence type="ECO:0000256" key="3">
    <source>
        <dbReference type="ARBA" id="ARBA00009911"/>
    </source>
</evidence>
<feature type="compositionally biased region" description="Polar residues" evidence="10">
    <location>
        <begin position="1336"/>
        <end position="1347"/>
    </location>
</feature>
<keyword evidence="8" id="KW-0966">Cell projection</keyword>
<dbReference type="InterPro" id="IPR011990">
    <property type="entry name" value="TPR-like_helical_dom_sf"/>
</dbReference>
<evidence type="ECO:0000259" key="12">
    <source>
        <dbReference type="Pfam" id="PF14075"/>
    </source>
</evidence>
<feature type="compositionally biased region" description="Basic and acidic residues" evidence="10">
    <location>
        <begin position="1126"/>
        <end position="1136"/>
    </location>
</feature>
<dbReference type="FunFam" id="1.25.40.10:FF:000271">
    <property type="entry name" value="Tetratricopeptide repeat domain 26"/>
    <property type="match status" value="1"/>
</dbReference>
<evidence type="ECO:0000256" key="10">
    <source>
        <dbReference type="SAM" id="MobiDB-lite"/>
    </source>
</evidence>
<dbReference type="PANTHER" id="PTHR14781">
    <property type="entry name" value="INTRAFLAGELLAR TRANSPORT PROTEIN 56"/>
    <property type="match status" value="1"/>
</dbReference>
<evidence type="ECO:0000256" key="4">
    <source>
        <dbReference type="ARBA" id="ARBA00019387"/>
    </source>
</evidence>
<dbReference type="PANTHER" id="PTHR14781:SF0">
    <property type="entry name" value="INTRAFLAGELLAR TRANSPORT PROTEIN 56"/>
    <property type="match status" value="1"/>
</dbReference>
<feature type="compositionally biased region" description="Low complexity" evidence="10">
    <location>
        <begin position="1579"/>
        <end position="1602"/>
    </location>
</feature>
<feature type="region of interest" description="Disordered" evidence="10">
    <location>
        <begin position="1"/>
        <end position="22"/>
    </location>
</feature>
<feature type="compositionally biased region" description="Low complexity" evidence="10">
    <location>
        <begin position="1348"/>
        <end position="1357"/>
    </location>
</feature>
<dbReference type="InterPro" id="IPR030511">
    <property type="entry name" value="TTC26"/>
</dbReference>
<feature type="region of interest" description="Disordered" evidence="10">
    <location>
        <begin position="1457"/>
        <end position="1649"/>
    </location>
</feature>